<dbReference type="Proteomes" id="UP000712600">
    <property type="component" value="Unassembled WGS sequence"/>
</dbReference>
<accession>A0A8S9S4T6</accession>
<sequence length="152" mass="16746">MASSIRAGTAGRWNASTISSAESDGANFYGDFIGSSDSSTVFSTGFSKPCTSAGAKKKTYQRRRPPKSRRKPRLLTAVDKQEVKRRTSQGLVREGWVQCNFEFDWTKKNDVMGAAWMVKNDRGVAVGVGKHEKFEKEEGCLCLNSGRYCSGD</sequence>
<dbReference type="EMBL" id="QGKX02000088">
    <property type="protein sequence ID" value="KAF3587736.1"/>
    <property type="molecule type" value="Genomic_DNA"/>
</dbReference>
<reference evidence="2" key="1">
    <citation type="submission" date="2019-12" db="EMBL/GenBank/DDBJ databases">
        <title>Genome sequencing and annotation of Brassica cretica.</title>
        <authorList>
            <person name="Studholme D.J."/>
            <person name="Sarris P."/>
        </authorList>
    </citation>
    <scope>NUCLEOTIDE SEQUENCE</scope>
    <source>
        <strain evidence="2">PFS-109/04</strain>
        <tissue evidence="2">Leaf</tissue>
    </source>
</reference>
<proteinExistence type="predicted"/>
<comment type="caution">
    <text evidence="2">The sequence shown here is derived from an EMBL/GenBank/DDBJ whole genome shotgun (WGS) entry which is preliminary data.</text>
</comment>
<organism evidence="2 3">
    <name type="scientific">Brassica cretica</name>
    <name type="common">Mustard</name>
    <dbReference type="NCBI Taxonomy" id="69181"/>
    <lineage>
        <taxon>Eukaryota</taxon>
        <taxon>Viridiplantae</taxon>
        <taxon>Streptophyta</taxon>
        <taxon>Embryophyta</taxon>
        <taxon>Tracheophyta</taxon>
        <taxon>Spermatophyta</taxon>
        <taxon>Magnoliopsida</taxon>
        <taxon>eudicotyledons</taxon>
        <taxon>Gunneridae</taxon>
        <taxon>Pentapetalae</taxon>
        <taxon>rosids</taxon>
        <taxon>malvids</taxon>
        <taxon>Brassicales</taxon>
        <taxon>Brassicaceae</taxon>
        <taxon>Brassiceae</taxon>
        <taxon>Brassica</taxon>
    </lineage>
</organism>
<dbReference type="AlphaFoldDB" id="A0A8S9S4T6"/>
<protein>
    <submittedName>
        <fullName evidence="2">Uncharacterized protein</fullName>
    </submittedName>
</protein>
<feature type="region of interest" description="Disordered" evidence="1">
    <location>
        <begin position="46"/>
        <end position="74"/>
    </location>
</feature>
<gene>
    <name evidence="2" type="ORF">F2Q69_00029153</name>
</gene>
<evidence type="ECO:0000313" key="3">
    <source>
        <dbReference type="Proteomes" id="UP000712600"/>
    </source>
</evidence>
<evidence type="ECO:0000256" key="1">
    <source>
        <dbReference type="SAM" id="MobiDB-lite"/>
    </source>
</evidence>
<feature type="compositionally biased region" description="Basic residues" evidence="1">
    <location>
        <begin position="55"/>
        <end position="73"/>
    </location>
</feature>
<evidence type="ECO:0000313" key="2">
    <source>
        <dbReference type="EMBL" id="KAF3587736.1"/>
    </source>
</evidence>
<name>A0A8S9S4T6_BRACR</name>